<name>A0ABW5BL37_9PROT</name>
<proteinExistence type="predicted"/>
<keyword evidence="5" id="KW-1185">Reference proteome</keyword>
<evidence type="ECO:0000259" key="3">
    <source>
        <dbReference type="SMART" id="SM00062"/>
    </source>
</evidence>
<dbReference type="Proteomes" id="UP001597294">
    <property type="component" value="Unassembled WGS sequence"/>
</dbReference>
<evidence type="ECO:0000313" key="4">
    <source>
        <dbReference type="EMBL" id="MFD2205400.1"/>
    </source>
</evidence>
<dbReference type="Pfam" id="PF00497">
    <property type="entry name" value="SBP_bac_3"/>
    <property type="match status" value="1"/>
</dbReference>
<reference evidence="5" key="1">
    <citation type="journal article" date="2019" name="Int. J. Syst. Evol. Microbiol.">
        <title>The Global Catalogue of Microorganisms (GCM) 10K type strain sequencing project: providing services to taxonomists for standard genome sequencing and annotation.</title>
        <authorList>
            <consortium name="The Broad Institute Genomics Platform"/>
            <consortium name="The Broad Institute Genome Sequencing Center for Infectious Disease"/>
            <person name="Wu L."/>
            <person name="Ma J."/>
        </authorList>
    </citation>
    <scope>NUCLEOTIDE SEQUENCE [LARGE SCALE GENOMIC DNA]</scope>
    <source>
        <strain evidence="5">CGMCC 4.7192</strain>
    </source>
</reference>
<evidence type="ECO:0000256" key="2">
    <source>
        <dbReference type="SAM" id="Phobius"/>
    </source>
</evidence>
<dbReference type="PANTHER" id="PTHR35936">
    <property type="entry name" value="MEMBRANE-BOUND LYTIC MUREIN TRANSGLYCOSYLASE F"/>
    <property type="match status" value="1"/>
</dbReference>
<evidence type="ECO:0000313" key="5">
    <source>
        <dbReference type="Proteomes" id="UP001597294"/>
    </source>
</evidence>
<keyword evidence="2" id="KW-0472">Membrane</keyword>
<dbReference type="SMART" id="SM00062">
    <property type="entry name" value="PBPb"/>
    <property type="match status" value="1"/>
</dbReference>
<dbReference type="PANTHER" id="PTHR35936:SF35">
    <property type="entry name" value="L-CYSTINE-BINDING PROTEIN TCYJ"/>
    <property type="match status" value="1"/>
</dbReference>
<feature type="transmembrane region" description="Helical" evidence="2">
    <location>
        <begin position="20"/>
        <end position="38"/>
    </location>
</feature>
<keyword evidence="1" id="KW-0732">Signal</keyword>
<keyword evidence="2" id="KW-0812">Transmembrane</keyword>
<protein>
    <submittedName>
        <fullName evidence="4">Substrate-binding periplasmic protein</fullName>
    </submittedName>
</protein>
<feature type="domain" description="Solute-binding protein family 3/N-terminal" evidence="3">
    <location>
        <begin position="40"/>
        <end position="260"/>
    </location>
</feature>
<dbReference type="Gene3D" id="3.40.190.10">
    <property type="entry name" value="Periplasmic binding protein-like II"/>
    <property type="match status" value="2"/>
</dbReference>
<dbReference type="RefSeq" id="WP_380249972.1">
    <property type="nucleotide sequence ID" value="NZ_JBHUII010000004.1"/>
</dbReference>
<organism evidence="4 5">
    <name type="scientific">Kiloniella antarctica</name>
    <dbReference type="NCBI Taxonomy" id="1550907"/>
    <lineage>
        <taxon>Bacteria</taxon>
        <taxon>Pseudomonadati</taxon>
        <taxon>Pseudomonadota</taxon>
        <taxon>Alphaproteobacteria</taxon>
        <taxon>Rhodospirillales</taxon>
        <taxon>Kiloniellaceae</taxon>
        <taxon>Kiloniella</taxon>
    </lineage>
</organism>
<accession>A0ABW5BL37</accession>
<sequence>MPTKQYNHYRTYIISQFLDAFFLAIFGLIIISSVSIAADKVRYGISHWPPYALAEQAKLAGIDYDVSQELSKRLGIEFDYRVCPFKRCLQEMKSGQLDLLAGIARNPEREKYMAYTDTPYSTVAVVFYVRKGETSRLVTYEDLYKMRVGYVSKSHYFEPFNTDQKIPKVDVDKEHRLLRMLYSGRIDTYVGTDPNASYEIKTMGYKDKLEKAPFSPKEEVSIHFATSRKSKHVTLASKISEIIFDMHEDGTIKKIHAKYK</sequence>
<dbReference type="SUPFAM" id="SSF53850">
    <property type="entry name" value="Periplasmic binding protein-like II"/>
    <property type="match status" value="1"/>
</dbReference>
<gene>
    <name evidence="4" type="ORF">ACFSKO_07255</name>
</gene>
<keyword evidence="2" id="KW-1133">Transmembrane helix</keyword>
<comment type="caution">
    <text evidence="4">The sequence shown here is derived from an EMBL/GenBank/DDBJ whole genome shotgun (WGS) entry which is preliminary data.</text>
</comment>
<dbReference type="InterPro" id="IPR001638">
    <property type="entry name" value="Solute-binding_3/MltF_N"/>
</dbReference>
<dbReference type="EMBL" id="JBHUII010000004">
    <property type="protein sequence ID" value="MFD2205400.1"/>
    <property type="molecule type" value="Genomic_DNA"/>
</dbReference>
<evidence type="ECO:0000256" key="1">
    <source>
        <dbReference type="ARBA" id="ARBA00022729"/>
    </source>
</evidence>